<evidence type="ECO:0000256" key="5">
    <source>
        <dbReference type="ARBA" id="ARBA00023136"/>
    </source>
</evidence>
<dbReference type="RefSeq" id="WP_126450282.1">
    <property type="nucleotide sequence ID" value="NZ_AP018553.1"/>
</dbReference>
<dbReference type="OrthoDB" id="42796at2157"/>
<dbReference type="EMBL" id="AP018553">
    <property type="protein sequence ID" value="BBD73137.1"/>
    <property type="molecule type" value="Genomic_DNA"/>
</dbReference>
<dbReference type="Pfam" id="PF06146">
    <property type="entry name" value="PsiE"/>
    <property type="match status" value="1"/>
</dbReference>
<proteinExistence type="predicted"/>
<evidence type="ECO:0000313" key="7">
    <source>
        <dbReference type="EMBL" id="BBD73137.1"/>
    </source>
</evidence>
<dbReference type="KEGG" id="sacd:HS1genome_1526"/>
<reference evidence="9" key="2">
    <citation type="submission" date="2018-04" db="EMBL/GenBank/DDBJ databases">
        <title>Complete genome sequence of Sulfodiicoccus acidiphilus strain HS-1.</title>
        <authorList>
            <person name="Sakai H.D."/>
            <person name="Kurosawa N."/>
        </authorList>
    </citation>
    <scope>NUCLEOTIDE SEQUENCE [LARGE SCALE GENOMIC DNA]</scope>
    <source>
        <strain evidence="9">HS-1</strain>
    </source>
</reference>
<keyword evidence="9" id="KW-1185">Reference proteome</keyword>
<reference evidence="7" key="3">
    <citation type="journal article" date="2019" name="BMC Res. Notes">
        <title>Complete genome sequence of the Sulfodiicoccus acidiphilus strain HS-1T, the first crenarchaeon that lacks polB3, isolated from an acidic hot spring in Ohwaku-dani, Hakone, Japan.</title>
        <authorList>
            <person name="Sakai H.D."/>
            <person name="Kurosawa N."/>
        </authorList>
    </citation>
    <scope>NUCLEOTIDE SEQUENCE</scope>
    <source>
        <strain evidence="7">HS-1</strain>
    </source>
</reference>
<evidence type="ECO:0000256" key="1">
    <source>
        <dbReference type="ARBA" id="ARBA00004651"/>
    </source>
</evidence>
<keyword evidence="4 6" id="KW-1133">Transmembrane helix</keyword>
<evidence type="ECO:0000256" key="3">
    <source>
        <dbReference type="ARBA" id="ARBA00022692"/>
    </source>
</evidence>
<dbReference type="GO" id="GO:0005886">
    <property type="term" value="C:plasma membrane"/>
    <property type="evidence" value="ECO:0007669"/>
    <property type="project" value="UniProtKB-SubCell"/>
</dbReference>
<evidence type="ECO:0000313" key="8">
    <source>
        <dbReference type="EMBL" id="GGU00550.1"/>
    </source>
</evidence>
<gene>
    <name evidence="8" type="ORF">GCM10007116_17230</name>
    <name evidence="7" type="ORF">HS1genome_1526</name>
</gene>
<dbReference type="Proteomes" id="UP000276741">
    <property type="component" value="Chromosome"/>
</dbReference>
<dbReference type="AlphaFoldDB" id="A0A348B4N5"/>
<feature type="transmembrane region" description="Helical" evidence="6">
    <location>
        <begin position="12"/>
        <end position="31"/>
    </location>
</feature>
<accession>A0A348B4N5</accession>
<evidence type="ECO:0008006" key="10">
    <source>
        <dbReference type="Google" id="ProtNLM"/>
    </source>
</evidence>
<dbReference type="Proteomes" id="UP000616143">
    <property type="component" value="Unassembled WGS sequence"/>
</dbReference>
<dbReference type="GeneID" id="38667032"/>
<evidence type="ECO:0000256" key="6">
    <source>
        <dbReference type="SAM" id="Phobius"/>
    </source>
</evidence>
<dbReference type="EMBL" id="BMQS01000017">
    <property type="protein sequence ID" value="GGU00550.1"/>
    <property type="molecule type" value="Genomic_DNA"/>
</dbReference>
<keyword evidence="5 6" id="KW-0472">Membrane</keyword>
<keyword evidence="2" id="KW-1003">Cell membrane</keyword>
<protein>
    <recommendedName>
        <fullName evidence="10">Phosphate-starvation-inducible E-like protein</fullName>
    </recommendedName>
</protein>
<dbReference type="InterPro" id="IPR020948">
    <property type="entry name" value="P_starv_induced_PsiE-like"/>
</dbReference>
<evidence type="ECO:0000256" key="2">
    <source>
        <dbReference type="ARBA" id="ARBA00022475"/>
    </source>
</evidence>
<keyword evidence="3 6" id="KW-0812">Transmembrane</keyword>
<feature type="transmembrane region" description="Helical" evidence="6">
    <location>
        <begin position="109"/>
        <end position="126"/>
    </location>
</feature>
<feature type="transmembrane region" description="Helical" evidence="6">
    <location>
        <begin position="79"/>
        <end position="97"/>
    </location>
</feature>
<evidence type="ECO:0000313" key="9">
    <source>
        <dbReference type="Proteomes" id="UP000276741"/>
    </source>
</evidence>
<organism evidence="7 9">
    <name type="scientific">Sulfodiicoccus acidiphilus</name>
    <dbReference type="NCBI Taxonomy" id="1670455"/>
    <lineage>
        <taxon>Archaea</taxon>
        <taxon>Thermoproteota</taxon>
        <taxon>Thermoprotei</taxon>
        <taxon>Sulfolobales</taxon>
        <taxon>Sulfolobaceae</taxon>
        <taxon>Sulfodiicoccus</taxon>
    </lineage>
</organism>
<reference evidence="8" key="4">
    <citation type="submission" date="2020-09" db="EMBL/GenBank/DDBJ databases">
        <authorList>
            <person name="Sun Q."/>
            <person name="Ohkuma M."/>
        </authorList>
    </citation>
    <scope>NUCLEOTIDE SEQUENCE</scope>
    <source>
        <strain evidence="8">JCM 31740</strain>
    </source>
</reference>
<comment type="subcellular location">
    <subcellularLocation>
        <location evidence="1">Cell membrane</location>
        <topology evidence="1">Multi-pass membrane protein</topology>
    </subcellularLocation>
</comment>
<reference evidence="8" key="1">
    <citation type="journal article" date="2014" name="Int. J. Syst. Evol. Microbiol.">
        <title>Complete genome sequence of Corynebacterium casei LMG S-19264T (=DSM 44701T), isolated from a smear-ripened cheese.</title>
        <authorList>
            <consortium name="US DOE Joint Genome Institute (JGI-PGF)"/>
            <person name="Walter F."/>
            <person name="Albersmeier A."/>
            <person name="Kalinowski J."/>
            <person name="Ruckert C."/>
        </authorList>
    </citation>
    <scope>NUCLEOTIDE SEQUENCE</scope>
    <source>
        <strain evidence="8">JCM 31740</strain>
    </source>
</reference>
<sequence length="137" mass="15269">MRPKFTEEDLVRYVSYVIQALLMVGLVFVLGDTVFEVWRSLTLGPAAVVEATVDNALLAVVLLEILMSMIDFARGKGRSVVYVMDATLSFILREIIIEIFGRTFTVQDLAAYGALIAVISLGRFILVRSRKWEAPTP</sequence>
<name>A0A348B4N5_9CREN</name>
<feature type="transmembrane region" description="Helical" evidence="6">
    <location>
        <begin position="43"/>
        <end position="67"/>
    </location>
</feature>
<evidence type="ECO:0000256" key="4">
    <source>
        <dbReference type="ARBA" id="ARBA00022989"/>
    </source>
</evidence>